<sequence length="222" mass="24697">MPSGKSSGKRPRQLLFSEAIAQPKNMSTQPTLSSPMAMPADLRAVDATDHILQEITAVGRHLEAMDLKISDLSTAYAFIRTDIACCHEKVTDLDQRLTTVEEHADLTFSPPLEFQRVHRIVPLHTATSGWPRPVIASSLCHEQASLVFSTAQTQGPFLLEGHEVRVAADVCRITNEKQKVFLALRPQLRKLDIKFGLFEPAQVYPIADPVGHMSHVEISIWQ</sequence>
<evidence type="ECO:0000313" key="1">
    <source>
        <dbReference type="EMBL" id="KAJ1143557.1"/>
    </source>
</evidence>
<name>A0AAV7QVR2_PLEWA</name>
<gene>
    <name evidence="1" type="ORF">NDU88_009865</name>
</gene>
<keyword evidence="2" id="KW-1185">Reference proteome</keyword>
<dbReference type="EMBL" id="JANPWB010000010">
    <property type="protein sequence ID" value="KAJ1143557.1"/>
    <property type="molecule type" value="Genomic_DNA"/>
</dbReference>
<evidence type="ECO:0000313" key="2">
    <source>
        <dbReference type="Proteomes" id="UP001066276"/>
    </source>
</evidence>
<dbReference type="Proteomes" id="UP001066276">
    <property type="component" value="Chromosome 6"/>
</dbReference>
<accession>A0AAV7QVR2</accession>
<proteinExistence type="predicted"/>
<protein>
    <submittedName>
        <fullName evidence="1">Uncharacterized protein</fullName>
    </submittedName>
</protein>
<reference evidence="1" key="1">
    <citation type="journal article" date="2022" name="bioRxiv">
        <title>Sequencing and chromosome-scale assembly of the giantPleurodeles waltlgenome.</title>
        <authorList>
            <person name="Brown T."/>
            <person name="Elewa A."/>
            <person name="Iarovenko S."/>
            <person name="Subramanian E."/>
            <person name="Araus A.J."/>
            <person name="Petzold A."/>
            <person name="Susuki M."/>
            <person name="Suzuki K.-i.T."/>
            <person name="Hayashi T."/>
            <person name="Toyoda A."/>
            <person name="Oliveira C."/>
            <person name="Osipova E."/>
            <person name="Leigh N.D."/>
            <person name="Simon A."/>
            <person name="Yun M.H."/>
        </authorList>
    </citation>
    <scope>NUCLEOTIDE SEQUENCE</scope>
    <source>
        <strain evidence="1">20211129_DDA</strain>
        <tissue evidence="1">Liver</tissue>
    </source>
</reference>
<comment type="caution">
    <text evidence="1">The sequence shown here is derived from an EMBL/GenBank/DDBJ whole genome shotgun (WGS) entry which is preliminary data.</text>
</comment>
<organism evidence="1 2">
    <name type="scientific">Pleurodeles waltl</name>
    <name type="common">Iberian ribbed newt</name>
    <dbReference type="NCBI Taxonomy" id="8319"/>
    <lineage>
        <taxon>Eukaryota</taxon>
        <taxon>Metazoa</taxon>
        <taxon>Chordata</taxon>
        <taxon>Craniata</taxon>
        <taxon>Vertebrata</taxon>
        <taxon>Euteleostomi</taxon>
        <taxon>Amphibia</taxon>
        <taxon>Batrachia</taxon>
        <taxon>Caudata</taxon>
        <taxon>Salamandroidea</taxon>
        <taxon>Salamandridae</taxon>
        <taxon>Pleurodelinae</taxon>
        <taxon>Pleurodeles</taxon>
    </lineage>
</organism>
<dbReference type="AlphaFoldDB" id="A0AAV7QVR2"/>